<evidence type="ECO:0000313" key="8">
    <source>
        <dbReference type="Proteomes" id="UP000226079"/>
    </source>
</evidence>
<feature type="transmembrane region" description="Helical" evidence="5">
    <location>
        <begin position="12"/>
        <end position="35"/>
    </location>
</feature>
<keyword evidence="8" id="KW-1185">Reference proteome</keyword>
<feature type="transmembrane region" description="Helical" evidence="5">
    <location>
        <begin position="541"/>
        <end position="563"/>
    </location>
</feature>
<gene>
    <name evidence="7" type="ORF">ATK74_2717</name>
</gene>
<comment type="subcellular location">
    <subcellularLocation>
        <location evidence="1">Membrane</location>
        <topology evidence="1">Multi-pass membrane protein</topology>
    </subcellularLocation>
</comment>
<reference evidence="7 8" key="1">
    <citation type="submission" date="2017-10" db="EMBL/GenBank/DDBJ databases">
        <title>Sequencing the genomes of 1000 actinobacteria strains.</title>
        <authorList>
            <person name="Klenk H.-P."/>
        </authorList>
    </citation>
    <scope>NUCLEOTIDE SEQUENCE [LARGE SCALE GENOMIC DNA]</scope>
    <source>
        <strain evidence="7 8">DSM 15597</strain>
    </source>
</reference>
<evidence type="ECO:0000256" key="3">
    <source>
        <dbReference type="ARBA" id="ARBA00022989"/>
    </source>
</evidence>
<dbReference type="GO" id="GO:0140359">
    <property type="term" value="F:ABC-type transporter activity"/>
    <property type="evidence" value="ECO:0007669"/>
    <property type="project" value="InterPro"/>
</dbReference>
<dbReference type="Proteomes" id="UP000226079">
    <property type="component" value="Unassembled WGS sequence"/>
</dbReference>
<evidence type="ECO:0000313" key="7">
    <source>
        <dbReference type="EMBL" id="PFG18136.1"/>
    </source>
</evidence>
<evidence type="ECO:0000256" key="2">
    <source>
        <dbReference type="ARBA" id="ARBA00022692"/>
    </source>
</evidence>
<dbReference type="GO" id="GO:0016020">
    <property type="term" value="C:membrane"/>
    <property type="evidence" value="ECO:0007669"/>
    <property type="project" value="UniProtKB-SubCell"/>
</dbReference>
<feature type="transmembrane region" description="Helical" evidence="5">
    <location>
        <begin position="611"/>
        <end position="636"/>
    </location>
</feature>
<proteinExistence type="predicted"/>
<dbReference type="InterPro" id="IPR023908">
    <property type="entry name" value="xxxLxxG_rpt"/>
</dbReference>
<dbReference type="PANTHER" id="PTHR43077">
    <property type="entry name" value="TRANSPORT PERMEASE YVFS-RELATED"/>
    <property type="match status" value="1"/>
</dbReference>
<dbReference type="InterPro" id="IPR051328">
    <property type="entry name" value="T7SS_ABC-Transporter"/>
</dbReference>
<feature type="domain" description="ABC-2 type transporter transmembrane" evidence="6">
    <location>
        <begin position="13"/>
        <end position="124"/>
    </location>
</feature>
<feature type="transmembrane region" description="Helical" evidence="5">
    <location>
        <begin position="656"/>
        <end position="678"/>
    </location>
</feature>
<dbReference type="OrthoDB" id="9811483at2"/>
<feature type="transmembrane region" description="Helical" evidence="5">
    <location>
        <begin position="506"/>
        <end position="529"/>
    </location>
</feature>
<comment type="caution">
    <text evidence="7">The sequence shown here is derived from an EMBL/GenBank/DDBJ whole genome shotgun (WGS) entry which is preliminary data.</text>
</comment>
<evidence type="ECO:0000256" key="5">
    <source>
        <dbReference type="SAM" id="Phobius"/>
    </source>
</evidence>
<organism evidence="7 8">
    <name type="scientific">Propionicimonas paludicola</name>
    <dbReference type="NCBI Taxonomy" id="185243"/>
    <lineage>
        <taxon>Bacteria</taxon>
        <taxon>Bacillati</taxon>
        <taxon>Actinomycetota</taxon>
        <taxon>Actinomycetes</taxon>
        <taxon>Propionibacteriales</taxon>
        <taxon>Nocardioidaceae</taxon>
        <taxon>Propionicimonas</taxon>
    </lineage>
</organism>
<protein>
    <submittedName>
        <fullName evidence="7">Putative membrane protein</fullName>
    </submittedName>
</protein>
<keyword evidence="2 5" id="KW-0812">Transmembrane</keyword>
<dbReference type="InterPro" id="IPR017500">
    <property type="entry name" value="Phage_infect_YhgE_N"/>
</dbReference>
<accession>A0A2A9CVF5</accession>
<dbReference type="AlphaFoldDB" id="A0A2A9CVF5"/>
<keyword evidence="4 5" id="KW-0472">Membrane</keyword>
<dbReference type="Pfam" id="PF12698">
    <property type="entry name" value="ABC2_membrane_3"/>
    <property type="match status" value="1"/>
</dbReference>
<evidence type="ECO:0000259" key="6">
    <source>
        <dbReference type="Pfam" id="PF12698"/>
    </source>
</evidence>
<dbReference type="EMBL" id="PDJC01000001">
    <property type="protein sequence ID" value="PFG18136.1"/>
    <property type="molecule type" value="Genomic_DNA"/>
</dbReference>
<name>A0A2A9CVF5_9ACTN</name>
<dbReference type="NCBIfam" id="TIGR03057">
    <property type="entry name" value="xxxLxxG_by_4"/>
    <property type="match status" value="3"/>
</dbReference>
<evidence type="ECO:0000256" key="1">
    <source>
        <dbReference type="ARBA" id="ARBA00004141"/>
    </source>
</evidence>
<keyword evidence="3 5" id="KW-1133">Transmembrane helix</keyword>
<dbReference type="InterPro" id="IPR013525">
    <property type="entry name" value="ABC2_TM"/>
</dbReference>
<dbReference type="RefSeq" id="WP_098461511.1">
    <property type="nucleotide sequence ID" value="NZ_PDJC01000001.1"/>
</dbReference>
<dbReference type="NCBIfam" id="TIGR03061">
    <property type="entry name" value="pip_yhgE_Nterm"/>
    <property type="match status" value="1"/>
</dbReference>
<feature type="transmembrane region" description="Helical" evidence="5">
    <location>
        <begin position="583"/>
        <end position="604"/>
    </location>
</feature>
<evidence type="ECO:0000256" key="4">
    <source>
        <dbReference type="ARBA" id="ARBA00023136"/>
    </source>
</evidence>
<dbReference type="PANTHER" id="PTHR43077:SF10">
    <property type="entry name" value="TRANSPORT PERMEASE PROTEIN"/>
    <property type="match status" value="1"/>
</dbReference>
<sequence>MKTELVNSTPARWWSLLGLVLVPLLVAGGFLMAGLTSDHRFGQVRAAVVNLDEPITLNGKYIPLGRQLTANLVDSQRVQNLGWRLDTEANAKAGLANGSYAAMVVIPKNFSAAATSYSKNDAATAERATIELSTSPVAGVADATLGKVVALAAADSLNETLTSGYLENIYVGFNDLGKQFSTMADGATDLAKGGDKLVSGIGDAADGSAKLTSGLKTMADKTSSMPGDVSKLADGTAGYVAGANQLAQSTIDSLPQQVALIGGLKQAADGASGLSGGLSTYKSSLLSQASQASQGATNVQNVLDAAAADPGTYGAAAISAVHSACGVTTDLAHLATAGAGCVGSLKGAAQALQGAAGGLSQEDPSTHQSLLSGASALASSLTDAADQAAAGAPDVSTTTAQLKKLIAGGKKLATGTDQLADGIPALASGIQQAADGSAQLSSGLAQAKTGGTKFTDGLWKLANGITEGKDKVPSYSSSERTDLASVVAQPVATEGLDGLANTNIGWISLLLIVALWVGALATYAVVKAIGRGLLSSPEPTVLLIARALVPGIAVVGLQALALAGLAQPGLGLSWQKWLEVTGVLLVAALAFVMVNHALVAWLGGLGRLISIGFAVVTTAISLGPATDGLLSGLRAFSPLTPALDAVRAVVTESGAATTSTLTLVGWLIIALAASAIAITRRRTTSLAEVAATTAA</sequence>